<keyword evidence="9 11" id="KW-0694">RNA-binding</keyword>
<keyword evidence="15" id="KW-1185">Reference proteome</keyword>
<dbReference type="Pfam" id="PF25378">
    <property type="entry name" value="PUA_NSUN2"/>
    <property type="match status" value="1"/>
</dbReference>
<feature type="region of interest" description="Disordered" evidence="12">
    <location>
        <begin position="1"/>
        <end position="30"/>
    </location>
</feature>
<dbReference type="SUPFAM" id="SSF53335">
    <property type="entry name" value="S-adenosyl-L-methionine-dependent methyltransferases"/>
    <property type="match status" value="1"/>
</dbReference>
<dbReference type="GO" id="GO:0000049">
    <property type="term" value="F:tRNA binding"/>
    <property type="evidence" value="ECO:0007669"/>
    <property type="project" value="UniProtKB-KW"/>
</dbReference>
<evidence type="ECO:0000256" key="3">
    <source>
        <dbReference type="ARBA" id="ARBA00012629"/>
    </source>
</evidence>
<evidence type="ECO:0000256" key="7">
    <source>
        <dbReference type="ARBA" id="ARBA00022691"/>
    </source>
</evidence>
<gene>
    <name evidence="14" type="ORF">NQ315_006663</name>
</gene>
<evidence type="ECO:0000313" key="15">
    <source>
        <dbReference type="Proteomes" id="UP001159042"/>
    </source>
</evidence>
<dbReference type="InterPro" id="IPR057285">
    <property type="entry name" value="Pre-PUA_NSUN2"/>
</dbReference>
<name>A0AAV8WCI2_9CUCU</name>
<reference evidence="14 15" key="1">
    <citation type="journal article" date="2023" name="Insect Mol. Biol.">
        <title>Genome sequencing provides insights into the evolution of gene families encoding plant cell wall-degrading enzymes in longhorned beetles.</title>
        <authorList>
            <person name="Shin N.R."/>
            <person name="Okamura Y."/>
            <person name="Kirsch R."/>
            <person name="Pauchet Y."/>
        </authorList>
    </citation>
    <scope>NUCLEOTIDE SEQUENCE [LARGE SCALE GENOMIC DNA]</scope>
    <source>
        <strain evidence="14">EAD_L_NR</strain>
    </source>
</reference>
<feature type="active site" description="Nucleophile" evidence="11">
    <location>
        <position position="315"/>
    </location>
</feature>
<sequence length="663" mass="75197">MGRRKFGKKHSASGASVLKQDEGNGLKDARKPYNDIIRENDNFIKYYKVQKVCKEDEFEDFVQFLKTDLPTTFRITGSKGVVHKLLEIVEDNLIKDCINQIDSEKPPNIFPLPWYPGKLAWQMDLTRKDIRRCEAYYKLHNFLISETEHGTISRQEAVSMIPPLLLDVQSHHKVLDMCAAPGSKTAQLLELLHANGDPIPSGYVIANDVDNKRCYMLVHQAKRLNSPCVAIINHDSTVLPNLHSTQSDGSVKQVQFDRILCDVPCSGDGTLRKNPDIWLKWTAANGLNLHGVQSRILKRGAELLAIDGKLVYSTCSINPIENEAVIHRLLCESNGALELVDVSDTLPGLKFSPGMEEWLVCSRNLDVYKNFDEVDEKWRTTIRPQIVRILPHHQNTGAFFVAVLKKVKPFHTKEETNIKINDTDLDVGHVVEGSKKRNNDDNIQHKDETVWKDIKSFYSISDDFDSKCLLTRCRVGKKKNIYLTTEAVRDLVVTNQSNIKFINTGVKAFVRCDNKNMKCAFRIANDGLDSVYPFIGDNRKVYIDKDDLITLLLNDDPQHSPPIPSLSKNLQLQVENLSPGSCVLIYREEEKSKDLDPLVIYMSGWRGTTSLRCYMDRHSTMHLLRLLGGDMSKYDVNKFQKQDDESSQGEGCSEGTNTEATKN</sequence>
<dbReference type="PROSITE" id="PS51686">
    <property type="entry name" value="SAM_MT_RSMB_NOP"/>
    <property type="match status" value="1"/>
</dbReference>
<dbReference type="EMBL" id="JANEYG010000003">
    <property type="protein sequence ID" value="KAJ8923887.1"/>
    <property type="molecule type" value="Genomic_DNA"/>
</dbReference>
<evidence type="ECO:0000256" key="4">
    <source>
        <dbReference type="ARBA" id="ARBA00022555"/>
    </source>
</evidence>
<feature type="binding site" evidence="11">
    <location>
        <position position="262"/>
    </location>
    <ligand>
        <name>S-adenosyl-L-methionine</name>
        <dbReference type="ChEBI" id="CHEBI:59789"/>
    </ligand>
</feature>
<dbReference type="AlphaFoldDB" id="A0AAV8WCI2"/>
<dbReference type="PANTHER" id="PTHR22808:SF1">
    <property type="entry name" value="RNA CYTOSINE-C(5)-METHYLTRANSFERASE NSUN2-RELATED"/>
    <property type="match status" value="1"/>
</dbReference>
<feature type="binding site" evidence="11">
    <location>
        <begin position="178"/>
        <end position="184"/>
    </location>
    <ligand>
        <name>S-adenosyl-L-methionine</name>
        <dbReference type="ChEBI" id="CHEBI:59789"/>
    </ligand>
</feature>
<evidence type="ECO:0000256" key="8">
    <source>
        <dbReference type="ARBA" id="ARBA00022694"/>
    </source>
</evidence>
<dbReference type="InterPro" id="IPR049560">
    <property type="entry name" value="MeTrfase_RsmB-F_NOP2_cat"/>
</dbReference>
<evidence type="ECO:0000259" key="13">
    <source>
        <dbReference type="PROSITE" id="PS51686"/>
    </source>
</evidence>
<evidence type="ECO:0000256" key="12">
    <source>
        <dbReference type="SAM" id="MobiDB-lite"/>
    </source>
</evidence>
<evidence type="ECO:0000256" key="5">
    <source>
        <dbReference type="ARBA" id="ARBA00022603"/>
    </source>
</evidence>
<keyword evidence="10" id="KW-0539">Nucleus</keyword>
<dbReference type="GO" id="GO:0005737">
    <property type="term" value="C:cytoplasm"/>
    <property type="evidence" value="ECO:0007669"/>
    <property type="project" value="TreeGrafter"/>
</dbReference>
<dbReference type="EC" id="2.1.1.203" evidence="3"/>
<evidence type="ECO:0000256" key="2">
    <source>
        <dbReference type="ARBA" id="ARBA00007494"/>
    </source>
</evidence>
<dbReference type="InterPro" id="IPR001678">
    <property type="entry name" value="MeTrfase_RsmB-F_NOP2_dom"/>
</dbReference>
<keyword evidence="4" id="KW-0820">tRNA-binding</keyword>
<feature type="compositionally biased region" description="Basic and acidic residues" evidence="12">
    <location>
        <begin position="19"/>
        <end position="30"/>
    </location>
</feature>
<dbReference type="PRINTS" id="PR02008">
    <property type="entry name" value="RCMTFAMILY"/>
</dbReference>
<feature type="binding site" evidence="11">
    <location>
        <position position="235"/>
    </location>
    <ligand>
        <name>S-adenosyl-L-methionine</name>
        <dbReference type="ChEBI" id="CHEBI:59789"/>
    </ligand>
</feature>
<feature type="compositionally biased region" description="Polar residues" evidence="12">
    <location>
        <begin position="648"/>
        <end position="663"/>
    </location>
</feature>
<evidence type="ECO:0000256" key="9">
    <source>
        <dbReference type="ARBA" id="ARBA00022884"/>
    </source>
</evidence>
<dbReference type="InterPro" id="IPR057286">
    <property type="entry name" value="PUA_NSUN2"/>
</dbReference>
<organism evidence="14 15">
    <name type="scientific">Exocentrus adspersus</name>
    <dbReference type="NCBI Taxonomy" id="1586481"/>
    <lineage>
        <taxon>Eukaryota</taxon>
        <taxon>Metazoa</taxon>
        <taxon>Ecdysozoa</taxon>
        <taxon>Arthropoda</taxon>
        <taxon>Hexapoda</taxon>
        <taxon>Insecta</taxon>
        <taxon>Pterygota</taxon>
        <taxon>Neoptera</taxon>
        <taxon>Endopterygota</taxon>
        <taxon>Coleoptera</taxon>
        <taxon>Polyphaga</taxon>
        <taxon>Cucujiformia</taxon>
        <taxon>Chrysomeloidea</taxon>
        <taxon>Cerambycidae</taxon>
        <taxon>Lamiinae</taxon>
        <taxon>Acanthocinini</taxon>
        <taxon>Exocentrus</taxon>
    </lineage>
</organism>
<feature type="compositionally biased region" description="Basic residues" evidence="12">
    <location>
        <begin position="1"/>
        <end position="11"/>
    </location>
</feature>
<proteinExistence type="inferred from homology"/>
<dbReference type="FunFam" id="3.40.50.150:FF:000271">
    <property type="entry name" value="NOL1/NOP2/Sun family protein"/>
    <property type="match status" value="1"/>
</dbReference>
<dbReference type="PROSITE" id="PS01153">
    <property type="entry name" value="NOL1_NOP2_SUN"/>
    <property type="match status" value="1"/>
</dbReference>
<comment type="caution">
    <text evidence="14">The sequence shown here is derived from an EMBL/GenBank/DDBJ whole genome shotgun (WGS) entry which is preliminary data.</text>
</comment>
<dbReference type="Gene3D" id="3.40.50.150">
    <property type="entry name" value="Vaccinia Virus protein VP39"/>
    <property type="match status" value="1"/>
</dbReference>
<evidence type="ECO:0000256" key="11">
    <source>
        <dbReference type="PROSITE-ProRule" id="PRU01023"/>
    </source>
</evidence>
<dbReference type="GO" id="GO:0005634">
    <property type="term" value="C:nucleus"/>
    <property type="evidence" value="ECO:0007669"/>
    <property type="project" value="UniProtKB-SubCell"/>
</dbReference>
<dbReference type="Proteomes" id="UP001159042">
    <property type="component" value="Unassembled WGS sequence"/>
</dbReference>
<feature type="region of interest" description="Disordered" evidence="12">
    <location>
        <begin position="640"/>
        <end position="663"/>
    </location>
</feature>
<accession>A0AAV8WCI2</accession>
<dbReference type="InterPro" id="IPR023270">
    <property type="entry name" value="RCMT_NCL1"/>
</dbReference>
<dbReference type="InterPro" id="IPR029063">
    <property type="entry name" value="SAM-dependent_MTases_sf"/>
</dbReference>
<dbReference type="InterPro" id="IPR018314">
    <property type="entry name" value="RsmB/NOL1/NOP2-like_CS"/>
</dbReference>
<dbReference type="Pfam" id="PF25376">
    <property type="entry name" value="Pre-PUA_NSUN2"/>
    <property type="match status" value="1"/>
</dbReference>
<comment type="similarity">
    <text evidence="2 11">Belongs to the class I-like SAM-binding methyltransferase superfamily. RsmB/NOP family.</text>
</comment>
<evidence type="ECO:0000256" key="10">
    <source>
        <dbReference type="ARBA" id="ARBA00023242"/>
    </source>
</evidence>
<keyword evidence="6 11" id="KW-0808">Transferase</keyword>
<dbReference type="Pfam" id="PF01189">
    <property type="entry name" value="Methyltr_RsmB-F"/>
    <property type="match status" value="1"/>
</dbReference>
<feature type="domain" description="SAM-dependent MTase RsmB/NOP-type" evidence="13">
    <location>
        <begin position="61"/>
        <end position="407"/>
    </location>
</feature>
<feature type="binding site" evidence="11">
    <location>
        <position position="208"/>
    </location>
    <ligand>
        <name>S-adenosyl-L-methionine</name>
        <dbReference type="ChEBI" id="CHEBI:59789"/>
    </ligand>
</feature>
<keyword evidence="7 11" id="KW-0949">S-adenosyl-L-methionine</keyword>
<keyword evidence="5 11" id="KW-0489">Methyltransferase</keyword>
<dbReference type="InterPro" id="IPR023267">
    <property type="entry name" value="RCMT"/>
</dbReference>
<keyword evidence="8" id="KW-0819">tRNA processing</keyword>
<protein>
    <recommendedName>
        <fullName evidence="3">tRNA (cytosine(34)-C(5))-methyltransferase</fullName>
        <ecNumber evidence="3">2.1.1.203</ecNumber>
    </recommendedName>
</protein>
<evidence type="ECO:0000313" key="14">
    <source>
        <dbReference type="EMBL" id="KAJ8923887.1"/>
    </source>
</evidence>
<dbReference type="PANTHER" id="PTHR22808">
    <property type="entry name" value="NCL1 YEAST -RELATED NOL1/NOP2/FMU SUN DOMAIN-CONTAINING"/>
    <property type="match status" value="1"/>
</dbReference>
<comment type="subcellular location">
    <subcellularLocation>
        <location evidence="1">Nucleus</location>
    </subcellularLocation>
</comment>
<dbReference type="GO" id="GO:0030488">
    <property type="term" value="P:tRNA methylation"/>
    <property type="evidence" value="ECO:0007669"/>
    <property type="project" value="TreeGrafter"/>
</dbReference>
<dbReference type="GO" id="GO:0016428">
    <property type="term" value="F:tRNA (cytidine-5-)-methyltransferase activity"/>
    <property type="evidence" value="ECO:0007669"/>
    <property type="project" value="InterPro"/>
</dbReference>
<evidence type="ECO:0000256" key="6">
    <source>
        <dbReference type="ARBA" id="ARBA00022679"/>
    </source>
</evidence>
<evidence type="ECO:0000256" key="1">
    <source>
        <dbReference type="ARBA" id="ARBA00004123"/>
    </source>
</evidence>
<dbReference type="PRINTS" id="PR02011">
    <property type="entry name" value="RCMTNCL1"/>
</dbReference>